<gene>
    <name evidence="4" type="ORF">D3878_22950</name>
</gene>
<dbReference type="OrthoDB" id="7208816at2"/>
<keyword evidence="2" id="KW-0012">Acyltransferase</keyword>
<dbReference type="GO" id="GO:0042619">
    <property type="term" value="P:poly-hydroxybutyrate biosynthetic process"/>
    <property type="evidence" value="ECO:0007669"/>
    <property type="project" value="InterPro"/>
</dbReference>
<feature type="domain" description="Poly-beta-hydroxybutyrate polymerase N-terminal" evidence="3">
    <location>
        <begin position="63"/>
        <end position="230"/>
    </location>
</feature>
<keyword evidence="1" id="KW-0808">Transferase</keyword>
<proteinExistence type="predicted"/>
<evidence type="ECO:0000313" key="4">
    <source>
        <dbReference type="EMBL" id="RJG04091.1"/>
    </source>
</evidence>
<protein>
    <submittedName>
        <fullName evidence="4">Alpha/beta hydrolase</fullName>
    </submittedName>
</protein>
<dbReference type="AlphaFoldDB" id="A0A3A3G7Y7"/>
<keyword evidence="5" id="KW-1185">Reference proteome</keyword>
<evidence type="ECO:0000259" key="3">
    <source>
        <dbReference type="Pfam" id="PF07167"/>
    </source>
</evidence>
<dbReference type="Proteomes" id="UP000266327">
    <property type="component" value="Unassembled WGS sequence"/>
</dbReference>
<dbReference type="SUPFAM" id="SSF53474">
    <property type="entry name" value="alpha/beta-Hydrolases"/>
    <property type="match status" value="1"/>
</dbReference>
<dbReference type="Gene3D" id="3.40.50.1820">
    <property type="entry name" value="alpha/beta hydrolase"/>
    <property type="match status" value="1"/>
</dbReference>
<evidence type="ECO:0000256" key="1">
    <source>
        <dbReference type="ARBA" id="ARBA00022679"/>
    </source>
</evidence>
<sequence length="553" mass="61894">MQLDPFGIGNTFFKIQQAWLRHPQQQMEAQRELAASLWMLNLNALTALAGGNAKTAEKPAHGDERFHDPEWQASLGNSLMVQHYLAYTRWLERTVYDTPDLDSKERHAGAFWTRQWFNALAPSNFFFTNPVALNKAMETRGASLAKGVEHFLADLKAGDVQMLGNEAAFTLGKELASTPGSVVFRNELIELIQYQPVDKKVHAMPIVIAPPWINKFYIMDLNEKKSMVRHLVKEGFTVFMISWKNPGADMADNTFEKYLLKGMLQAIEVARAITQAPKVHAVGYCIGGTALAALMALLNRKFKPTQMPVAHWTLLSSLADFSRPGEIEAFINEHSLATIEQLMEKQGYLDKKQMSSAFRMLRPNSLIWHYVVHKYLYGETPPSLDVLYWNGDSTRVPRAMHTFCLRQFYVANNLARKDAIVLDGHKLDLGRIAQPLYAVGTTEDHITPWAGTFKTAALVQGPVRYVLSTSGHILGIINPPGATSKREFWAGDASGATDSATWLGDQRKQAGSWWNDWCAWLREGCGPLQASPPVGLPDYPVLCDAPGTYVRET</sequence>
<dbReference type="InterPro" id="IPR010941">
    <property type="entry name" value="PhaC_N"/>
</dbReference>
<dbReference type="InterPro" id="IPR029058">
    <property type="entry name" value="AB_hydrolase_fold"/>
</dbReference>
<dbReference type="InterPro" id="IPR051321">
    <property type="entry name" value="PHA/PHB_synthase"/>
</dbReference>
<comment type="caution">
    <text evidence="4">The sequence shown here is derived from an EMBL/GenBank/DDBJ whole genome shotgun (WGS) entry which is preliminary data.</text>
</comment>
<dbReference type="PANTHER" id="PTHR36837">
    <property type="entry name" value="POLY(3-HYDROXYALKANOATE) POLYMERASE SUBUNIT PHAC"/>
    <property type="match status" value="1"/>
</dbReference>
<dbReference type="RefSeq" id="WP_119787574.1">
    <property type="nucleotide sequence ID" value="NZ_QYUQ01000002.1"/>
</dbReference>
<reference evidence="5" key="1">
    <citation type="submission" date="2018-09" db="EMBL/GenBank/DDBJ databases">
        <authorList>
            <person name="Zhu H."/>
        </authorList>
    </citation>
    <scope>NUCLEOTIDE SEQUENCE [LARGE SCALE GENOMIC DNA]</scope>
    <source>
        <strain evidence="5">K1S02-23</strain>
    </source>
</reference>
<dbReference type="Pfam" id="PF07167">
    <property type="entry name" value="PhaC_N"/>
    <property type="match status" value="1"/>
</dbReference>
<name>A0A3A3G7Y7_9BURK</name>
<organism evidence="4 5">
    <name type="scientific">Noviherbaspirillum sedimenti</name>
    <dbReference type="NCBI Taxonomy" id="2320865"/>
    <lineage>
        <taxon>Bacteria</taxon>
        <taxon>Pseudomonadati</taxon>
        <taxon>Pseudomonadota</taxon>
        <taxon>Betaproteobacteria</taxon>
        <taxon>Burkholderiales</taxon>
        <taxon>Oxalobacteraceae</taxon>
        <taxon>Noviherbaspirillum</taxon>
    </lineage>
</organism>
<dbReference type="GO" id="GO:0016787">
    <property type="term" value="F:hydrolase activity"/>
    <property type="evidence" value="ECO:0007669"/>
    <property type="project" value="UniProtKB-KW"/>
</dbReference>
<keyword evidence="4" id="KW-0378">Hydrolase</keyword>
<dbReference type="GO" id="GO:0016746">
    <property type="term" value="F:acyltransferase activity"/>
    <property type="evidence" value="ECO:0007669"/>
    <property type="project" value="UniProtKB-KW"/>
</dbReference>
<dbReference type="EMBL" id="QYUQ01000002">
    <property type="protein sequence ID" value="RJG04091.1"/>
    <property type="molecule type" value="Genomic_DNA"/>
</dbReference>
<evidence type="ECO:0000313" key="5">
    <source>
        <dbReference type="Proteomes" id="UP000266327"/>
    </source>
</evidence>
<dbReference type="PANTHER" id="PTHR36837:SF5">
    <property type="entry name" value="POLY-3-HYDROXYBUTYRATE SYNTHASE"/>
    <property type="match status" value="1"/>
</dbReference>
<evidence type="ECO:0000256" key="2">
    <source>
        <dbReference type="ARBA" id="ARBA00023315"/>
    </source>
</evidence>
<accession>A0A3A3G7Y7</accession>